<keyword evidence="2" id="KW-0560">Oxidoreductase</keyword>
<dbReference type="EMBL" id="JAUSVK010000001">
    <property type="protein sequence ID" value="MDQ0394248.1"/>
    <property type="molecule type" value="Genomic_DNA"/>
</dbReference>
<dbReference type="Pfam" id="PF13561">
    <property type="entry name" value="adh_short_C2"/>
    <property type="match status" value="1"/>
</dbReference>
<dbReference type="InterPro" id="IPR002347">
    <property type="entry name" value="SDR_fam"/>
</dbReference>
<keyword evidence="4" id="KW-1185">Reference proteome</keyword>
<dbReference type="PRINTS" id="PR00080">
    <property type="entry name" value="SDRFAMILY"/>
</dbReference>
<sequence length="250" mass="25615">MPQRPLLLVTGGSRGIGAAICIKAAQAGYDIALNYLSDHAAAQSVAKSVREAGARVLTLAGDIAVEADIDALFAAIDDFGVLTHVANNAGATGRSGRLADTDPAVIRAIIDLNVTGAILVARQAARRMSTSRGGPGGAIVNISSAAATMGSPGEYVWYAASKAAIDGLTIGLARELATEGVRVNSVQPGLTETDIHSRSTGDPARVERLRPMIPMQRVGLPEEIADATLYLLSGAASYVTGSILRVSGGR</sequence>
<evidence type="ECO:0000313" key="3">
    <source>
        <dbReference type="EMBL" id="MDQ0394248.1"/>
    </source>
</evidence>
<proteinExistence type="inferred from homology"/>
<evidence type="ECO:0000313" key="4">
    <source>
        <dbReference type="Proteomes" id="UP001237448"/>
    </source>
</evidence>
<comment type="similarity">
    <text evidence="1">Belongs to the short-chain dehydrogenases/reductases (SDR) family.</text>
</comment>
<dbReference type="PRINTS" id="PR00081">
    <property type="entry name" value="GDHRDH"/>
</dbReference>
<dbReference type="RefSeq" id="WP_307430923.1">
    <property type="nucleotide sequence ID" value="NZ_JAUSVK010000001.1"/>
</dbReference>
<dbReference type="PROSITE" id="PS00061">
    <property type="entry name" value="ADH_SHORT"/>
    <property type="match status" value="1"/>
</dbReference>
<protein>
    <submittedName>
        <fullName evidence="3">NAD(P)-dependent dehydrogenase (Short-subunit alcohol dehydrogenase family)</fullName>
    </submittedName>
</protein>
<dbReference type="InterPro" id="IPR020904">
    <property type="entry name" value="Sc_DH/Rdtase_CS"/>
</dbReference>
<accession>A0ABU0FJI5</accession>
<dbReference type="CDD" id="cd05233">
    <property type="entry name" value="SDR_c"/>
    <property type="match status" value="1"/>
</dbReference>
<dbReference type="Gene3D" id="3.40.50.720">
    <property type="entry name" value="NAD(P)-binding Rossmann-like Domain"/>
    <property type="match status" value="1"/>
</dbReference>
<evidence type="ECO:0000256" key="1">
    <source>
        <dbReference type="ARBA" id="ARBA00006484"/>
    </source>
</evidence>
<organism evidence="3 4">
    <name type="scientific">Labrys monachus</name>
    <dbReference type="NCBI Taxonomy" id="217067"/>
    <lineage>
        <taxon>Bacteria</taxon>
        <taxon>Pseudomonadati</taxon>
        <taxon>Pseudomonadota</taxon>
        <taxon>Alphaproteobacteria</taxon>
        <taxon>Hyphomicrobiales</taxon>
        <taxon>Xanthobacteraceae</taxon>
        <taxon>Labrys</taxon>
    </lineage>
</organism>
<dbReference type="Proteomes" id="UP001237448">
    <property type="component" value="Unassembled WGS sequence"/>
</dbReference>
<dbReference type="PANTHER" id="PTHR43639">
    <property type="entry name" value="OXIDOREDUCTASE, SHORT-CHAIN DEHYDROGENASE/REDUCTASE FAMILY (AFU_ORTHOLOGUE AFUA_5G02870)"/>
    <property type="match status" value="1"/>
</dbReference>
<comment type="caution">
    <text evidence="3">The sequence shown here is derived from an EMBL/GenBank/DDBJ whole genome shotgun (WGS) entry which is preliminary data.</text>
</comment>
<reference evidence="3 4" key="1">
    <citation type="submission" date="2023-07" db="EMBL/GenBank/DDBJ databases">
        <title>Genomic Encyclopedia of Type Strains, Phase IV (KMG-IV): sequencing the most valuable type-strain genomes for metagenomic binning, comparative biology and taxonomic classification.</title>
        <authorList>
            <person name="Goeker M."/>
        </authorList>
    </citation>
    <scope>NUCLEOTIDE SEQUENCE [LARGE SCALE GENOMIC DNA]</scope>
    <source>
        <strain evidence="3 4">DSM 5896</strain>
    </source>
</reference>
<gene>
    <name evidence="3" type="ORF">J3R73_004040</name>
</gene>
<dbReference type="PANTHER" id="PTHR43639:SF1">
    <property type="entry name" value="SHORT-CHAIN DEHYDROGENASE_REDUCTASE FAMILY PROTEIN"/>
    <property type="match status" value="1"/>
</dbReference>
<dbReference type="SUPFAM" id="SSF51735">
    <property type="entry name" value="NAD(P)-binding Rossmann-fold domains"/>
    <property type="match status" value="1"/>
</dbReference>
<evidence type="ECO:0000256" key="2">
    <source>
        <dbReference type="ARBA" id="ARBA00023002"/>
    </source>
</evidence>
<dbReference type="InterPro" id="IPR036291">
    <property type="entry name" value="NAD(P)-bd_dom_sf"/>
</dbReference>
<name>A0ABU0FJI5_9HYPH</name>